<protein>
    <submittedName>
        <fullName evidence="2">Uncharacterized protein</fullName>
    </submittedName>
</protein>
<feature type="compositionally biased region" description="Low complexity" evidence="1">
    <location>
        <begin position="164"/>
        <end position="184"/>
    </location>
</feature>
<feature type="region of interest" description="Disordered" evidence="1">
    <location>
        <begin position="116"/>
        <end position="136"/>
    </location>
</feature>
<name>A0AAN6KRV3_9PEZI</name>
<evidence type="ECO:0000313" key="3">
    <source>
        <dbReference type="Proteomes" id="UP001175353"/>
    </source>
</evidence>
<dbReference type="AlphaFoldDB" id="A0AAN6KRV3"/>
<keyword evidence="3" id="KW-1185">Reference proteome</keyword>
<sequence>MDAPSVTRGEFLYRDTLFVDVGGEGKRHPRAAETELKALLSGKTQQKDQVAHWYEAQLIHYGLQRSKDKNTAKVRLQQALSQGKLKIPSHISDMETQMKKDYAAAVRKAKKADAGKVVDDISPRPTKKRKMDDVVAESSKRSKISLNFGGIAIDIEHDGHGQAKATPVKTAKPTVAKAPKKMPASRLNRAADTNAASKPAKTTKPKAALKQQPIDSASTDLSAAKSKISASASMPVPKPVAATVKAETKPKAPPKVKAENKVRPEPKVKAESKVKAERKVKPEPSIKSESVKRERHIKPEYAPDPMDMYSFPQR</sequence>
<gene>
    <name evidence="2" type="ORF">LTR91_005936</name>
</gene>
<evidence type="ECO:0000313" key="2">
    <source>
        <dbReference type="EMBL" id="KAK0999654.1"/>
    </source>
</evidence>
<accession>A0AAN6KRV3</accession>
<feature type="compositionally biased region" description="Low complexity" evidence="1">
    <location>
        <begin position="222"/>
        <end position="233"/>
    </location>
</feature>
<feature type="compositionally biased region" description="Low complexity" evidence="1">
    <location>
        <begin position="195"/>
        <end position="210"/>
    </location>
</feature>
<proteinExistence type="predicted"/>
<dbReference type="Proteomes" id="UP001175353">
    <property type="component" value="Unassembled WGS sequence"/>
</dbReference>
<feature type="compositionally biased region" description="Basic and acidic residues" evidence="1">
    <location>
        <begin position="246"/>
        <end position="301"/>
    </location>
</feature>
<organism evidence="2 3">
    <name type="scientific">Friedmanniomyces endolithicus</name>
    <dbReference type="NCBI Taxonomy" id="329885"/>
    <lineage>
        <taxon>Eukaryota</taxon>
        <taxon>Fungi</taxon>
        <taxon>Dikarya</taxon>
        <taxon>Ascomycota</taxon>
        <taxon>Pezizomycotina</taxon>
        <taxon>Dothideomycetes</taxon>
        <taxon>Dothideomycetidae</taxon>
        <taxon>Mycosphaerellales</taxon>
        <taxon>Teratosphaeriaceae</taxon>
        <taxon>Friedmanniomyces</taxon>
    </lineage>
</organism>
<reference evidence="2" key="1">
    <citation type="submission" date="2023-06" db="EMBL/GenBank/DDBJ databases">
        <title>Black Yeasts Isolated from many extreme environments.</title>
        <authorList>
            <person name="Coleine C."/>
            <person name="Stajich J.E."/>
            <person name="Selbmann L."/>
        </authorList>
    </citation>
    <scope>NUCLEOTIDE SEQUENCE</scope>
    <source>
        <strain evidence="2">CCFEE 5200</strain>
    </source>
</reference>
<feature type="region of interest" description="Disordered" evidence="1">
    <location>
        <begin position="164"/>
        <end position="314"/>
    </location>
</feature>
<evidence type="ECO:0000256" key="1">
    <source>
        <dbReference type="SAM" id="MobiDB-lite"/>
    </source>
</evidence>
<dbReference type="EMBL" id="JAUJLE010000039">
    <property type="protein sequence ID" value="KAK0999654.1"/>
    <property type="molecule type" value="Genomic_DNA"/>
</dbReference>
<comment type="caution">
    <text evidence="2">The sequence shown here is derived from an EMBL/GenBank/DDBJ whole genome shotgun (WGS) entry which is preliminary data.</text>
</comment>